<evidence type="ECO:0000313" key="1">
    <source>
        <dbReference type="EMBL" id="ANG65901.1"/>
    </source>
</evidence>
<dbReference type="STRING" id="1143323.M787_000985"/>
<sequence>MVFLDSFPLEQPLGFIVFPIPYKYTKLDSHYENEINKIKYFNFYGIDNLSFNRYYLSVS</sequence>
<protein>
    <submittedName>
        <fullName evidence="1">Uncharacterized protein</fullName>
    </submittedName>
</protein>
<dbReference type="EMBL" id="CP015840">
    <property type="protein sequence ID" value="ANG65901.1"/>
    <property type="molecule type" value="Genomic_DNA"/>
</dbReference>
<proteinExistence type="predicted"/>
<organism evidence="1 2">
    <name type="scientific">Chlamydia gallinacea 08-1274/3</name>
    <dbReference type="NCBI Taxonomy" id="1143323"/>
    <lineage>
        <taxon>Bacteria</taxon>
        <taxon>Pseudomonadati</taxon>
        <taxon>Chlamydiota</taxon>
        <taxon>Chlamydiia</taxon>
        <taxon>Chlamydiales</taxon>
        <taxon>Chlamydiaceae</taxon>
        <taxon>Chlamydia/Chlamydophila group</taxon>
        <taxon>Chlamydia</taxon>
    </lineage>
</organism>
<dbReference type="AlphaFoldDB" id="A0A173DYB5"/>
<gene>
    <name evidence="1" type="ORF">M787_000985</name>
</gene>
<dbReference type="Proteomes" id="UP000019147">
    <property type="component" value="Chromosome"/>
</dbReference>
<reference evidence="1 2" key="1">
    <citation type="journal article" date="2014" name="Syst. Appl. Microbiol.">
        <title>Evidence for the existence of two new members of the family Chlamydiaceae and proposal of Chlamydia avium sp. nov. and Chlamydia gallinacea sp. nov.</title>
        <authorList>
            <person name="Sachse K."/>
            <person name="Laroucau K."/>
            <person name="Riege K."/>
            <person name="Wehner S."/>
            <person name="Dilcher M."/>
            <person name="Creasy H.H."/>
            <person name="Weidmann M."/>
            <person name="Myers G."/>
            <person name="Vorimore F."/>
            <person name="Vicari N."/>
            <person name="Magnino S."/>
            <person name="Liebler-Tenorio E."/>
            <person name="Ruettger A."/>
            <person name="Bavoil P.M."/>
            <person name="Hufert F.T."/>
            <person name="Rossello-Mora R."/>
            <person name="Marz M."/>
        </authorList>
    </citation>
    <scope>NUCLEOTIDE SEQUENCE [LARGE SCALE GENOMIC DNA]</scope>
    <source>
        <strain evidence="1 2">08-1274/3</strain>
    </source>
</reference>
<name>A0A173DYB5_9CHLA</name>
<dbReference type="KEGG" id="cgz:M787_000985"/>
<evidence type="ECO:0000313" key="2">
    <source>
        <dbReference type="Proteomes" id="UP000019147"/>
    </source>
</evidence>
<accession>A0A173DYB5</accession>